<feature type="transmembrane region" description="Helical" evidence="6">
    <location>
        <begin position="68"/>
        <end position="86"/>
    </location>
</feature>
<evidence type="ECO:0000256" key="1">
    <source>
        <dbReference type="ARBA" id="ARBA00004141"/>
    </source>
</evidence>
<feature type="domain" description="Major facilitator superfamily (MFS) profile" evidence="7">
    <location>
        <begin position="31"/>
        <end position="492"/>
    </location>
</feature>
<feature type="transmembrane region" description="Helical" evidence="6">
    <location>
        <begin position="468"/>
        <end position="487"/>
    </location>
</feature>
<feature type="transmembrane region" description="Helical" evidence="6">
    <location>
        <begin position="284"/>
        <end position="307"/>
    </location>
</feature>
<feature type="transmembrane region" description="Helical" evidence="6">
    <location>
        <begin position="353"/>
        <end position="375"/>
    </location>
</feature>
<dbReference type="PANTHER" id="PTHR23511:SF35">
    <property type="entry name" value="MAJOR FACILITATOR SUPERFAMILY (MFS) PROFILE DOMAIN-CONTAINING PROTEIN"/>
    <property type="match status" value="1"/>
</dbReference>
<dbReference type="PANTHER" id="PTHR23511">
    <property type="entry name" value="SYNAPTIC VESICLE GLYCOPROTEIN 2"/>
    <property type="match status" value="1"/>
</dbReference>
<feature type="transmembrane region" description="Helical" evidence="6">
    <location>
        <begin position="123"/>
        <end position="144"/>
    </location>
</feature>
<dbReference type="InterPro" id="IPR020846">
    <property type="entry name" value="MFS_dom"/>
</dbReference>
<dbReference type="Pfam" id="PF07690">
    <property type="entry name" value="MFS_1"/>
    <property type="match status" value="1"/>
</dbReference>
<dbReference type="PROSITE" id="PS50850">
    <property type="entry name" value="MFS"/>
    <property type="match status" value="1"/>
</dbReference>
<reference evidence="8 9" key="1">
    <citation type="submission" date="2020-04" db="EMBL/GenBank/DDBJ databases">
        <authorList>
            <person name="Wallbank WR R."/>
            <person name="Pardo Diaz C."/>
            <person name="Kozak K."/>
            <person name="Martin S."/>
            <person name="Jiggins C."/>
            <person name="Moest M."/>
            <person name="Warren A I."/>
            <person name="Byers J.R.P. K."/>
            <person name="Montejo-Kovacevich G."/>
            <person name="Yen C E."/>
        </authorList>
    </citation>
    <scope>NUCLEOTIDE SEQUENCE [LARGE SCALE GENOMIC DNA]</scope>
</reference>
<evidence type="ECO:0000313" key="8">
    <source>
        <dbReference type="EMBL" id="CAB3235227.1"/>
    </source>
</evidence>
<protein>
    <recommendedName>
        <fullName evidence="7">Major facilitator superfamily (MFS) profile domain-containing protein</fullName>
    </recommendedName>
</protein>
<feature type="transmembrane region" description="Helical" evidence="6">
    <location>
        <begin position="407"/>
        <end position="431"/>
    </location>
</feature>
<keyword evidence="3 6" id="KW-0812">Transmembrane</keyword>
<keyword evidence="2" id="KW-0813">Transport</keyword>
<dbReference type="EMBL" id="CADEBC010000485">
    <property type="protein sequence ID" value="CAB3235227.1"/>
    <property type="molecule type" value="Genomic_DNA"/>
</dbReference>
<dbReference type="AlphaFoldDB" id="A0A8S0ZPX1"/>
<comment type="subcellular location">
    <subcellularLocation>
        <location evidence="1">Membrane</location>
        <topology evidence="1">Multi-pass membrane protein</topology>
    </subcellularLocation>
</comment>
<feature type="transmembrane region" description="Helical" evidence="6">
    <location>
        <begin position="382"/>
        <end position="401"/>
    </location>
</feature>
<evidence type="ECO:0000256" key="6">
    <source>
        <dbReference type="SAM" id="Phobius"/>
    </source>
</evidence>
<organism evidence="8 9">
    <name type="scientific">Arctia plantaginis</name>
    <name type="common">Wood tiger moth</name>
    <name type="synonym">Phalaena plantaginis</name>
    <dbReference type="NCBI Taxonomy" id="874455"/>
    <lineage>
        <taxon>Eukaryota</taxon>
        <taxon>Metazoa</taxon>
        <taxon>Ecdysozoa</taxon>
        <taxon>Arthropoda</taxon>
        <taxon>Hexapoda</taxon>
        <taxon>Insecta</taxon>
        <taxon>Pterygota</taxon>
        <taxon>Neoptera</taxon>
        <taxon>Endopterygota</taxon>
        <taxon>Lepidoptera</taxon>
        <taxon>Glossata</taxon>
        <taxon>Ditrysia</taxon>
        <taxon>Noctuoidea</taxon>
        <taxon>Erebidae</taxon>
        <taxon>Arctiinae</taxon>
        <taxon>Arctia</taxon>
    </lineage>
</organism>
<proteinExistence type="predicted"/>
<evidence type="ECO:0000256" key="2">
    <source>
        <dbReference type="ARBA" id="ARBA00022448"/>
    </source>
</evidence>
<dbReference type="Gene3D" id="1.20.1250.20">
    <property type="entry name" value="MFS general substrate transporter like domains"/>
    <property type="match status" value="1"/>
</dbReference>
<feature type="transmembrane region" description="Helical" evidence="6">
    <location>
        <begin position="199"/>
        <end position="218"/>
    </location>
</feature>
<evidence type="ECO:0000259" key="7">
    <source>
        <dbReference type="PROSITE" id="PS50850"/>
    </source>
</evidence>
<gene>
    <name evidence="8" type="ORF">APLA_LOCUS5999</name>
</gene>
<dbReference type="InterPro" id="IPR011701">
    <property type="entry name" value="MFS"/>
</dbReference>
<keyword evidence="5 6" id="KW-0472">Membrane</keyword>
<accession>A0A8S0ZPX1</accession>
<keyword evidence="9" id="KW-1185">Reference proteome</keyword>
<evidence type="ECO:0000256" key="5">
    <source>
        <dbReference type="ARBA" id="ARBA00023136"/>
    </source>
</evidence>
<dbReference type="SUPFAM" id="SSF103473">
    <property type="entry name" value="MFS general substrate transporter"/>
    <property type="match status" value="1"/>
</dbReference>
<keyword evidence="4 6" id="KW-1133">Transmembrane helix</keyword>
<feature type="transmembrane region" description="Helical" evidence="6">
    <location>
        <begin position="27"/>
        <end position="48"/>
    </location>
</feature>
<feature type="transmembrane region" description="Helical" evidence="6">
    <location>
        <begin position="438"/>
        <end position="462"/>
    </location>
</feature>
<evidence type="ECO:0000256" key="3">
    <source>
        <dbReference type="ARBA" id="ARBA00022692"/>
    </source>
</evidence>
<dbReference type="Proteomes" id="UP000494106">
    <property type="component" value="Unassembled WGS sequence"/>
</dbReference>
<feature type="transmembrane region" description="Helical" evidence="6">
    <location>
        <begin position="98"/>
        <end position="117"/>
    </location>
</feature>
<dbReference type="GO" id="GO:0022857">
    <property type="term" value="F:transmembrane transporter activity"/>
    <property type="evidence" value="ECO:0007669"/>
    <property type="project" value="InterPro"/>
</dbReference>
<evidence type="ECO:0000256" key="4">
    <source>
        <dbReference type="ARBA" id="ARBA00022989"/>
    </source>
</evidence>
<feature type="transmembrane region" description="Helical" evidence="6">
    <location>
        <begin position="156"/>
        <end position="179"/>
    </location>
</feature>
<sequence length="508" mass="55477">MNLEKSDKTDTEKLPFEEALSKVGSGIYVILLVCLTSISLLDFVSTAYNSMFVVPTSACELETTSSQQGILAAGPIAGLLIGGNMWSYLADTRGRRSMLLIGLIGSAIFNLIGTISFHWVMLLVFQFITAIFASGLYTMSMTLLSECVPIANRNTAVLIVFCVMFLGQGFMAMLALPIIPLGFSYHIPWLGIHWNSWRTLMAVFSLPCTTSAVFLYFMQESPKFIFTKGNEEKALKVLKTIYRINNRRSTEDLQVKGLLKDEVTATIGIISAKERIIPLFKAPLLKYTIIMTILNLAQQLAAFTVWLPKITDQFVRSIQTGEGSDLTVCNVLNMPPVPTDSNATPCALDETSLLIVLGIGVLQSIFNLCISFLINLVGRRNLTIFVISFSGISGILVNLVPNMIGSAVLFIMMILGCVVVGLSTAICVALFPTNLRAIAVEFTMFAQYIGIIASIQILNLLLEHHCNVGFFLFSSLLTASAIVACFLPNDRQPQPVKEAPSEAATSAQ</sequence>
<name>A0A8S0ZPX1_ARCPL</name>
<evidence type="ECO:0000313" key="9">
    <source>
        <dbReference type="Proteomes" id="UP000494106"/>
    </source>
</evidence>
<comment type="caution">
    <text evidence="8">The sequence shown here is derived from an EMBL/GenBank/DDBJ whole genome shotgun (WGS) entry which is preliminary data.</text>
</comment>
<dbReference type="OrthoDB" id="4139357at2759"/>
<dbReference type="GO" id="GO:0016020">
    <property type="term" value="C:membrane"/>
    <property type="evidence" value="ECO:0007669"/>
    <property type="project" value="UniProtKB-SubCell"/>
</dbReference>
<dbReference type="InterPro" id="IPR036259">
    <property type="entry name" value="MFS_trans_sf"/>
</dbReference>